<dbReference type="InterPro" id="IPR050079">
    <property type="entry name" value="DEAD_box_RNA_helicase"/>
</dbReference>
<evidence type="ECO:0000313" key="14">
    <source>
        <dbReference type="EMBL" id="OEJ74448.1"/>
    </source>
</evidence>
<dbReference type="PANTHER" id="PTHR47959:SF16">
    <property type="entry name" value="CRISPR-ASSOCIATED NUCLEASE_HELICASE CAS3-RELATED"/>
    <property type="match status" value="1"/>
</dbReference>
<keyword evidence="5" id="KW-0547">Nucleotide-binding</keyword>
<dbReference type="PROSITE" id="PS51643">
    <property type="entry name" value="HD_CAS3"/>
    <property type="match status" value="1"/>
</dbReference>
<dbReference type="GO" id="GO:0003724">
    <property type="term" value="F:RNA helicase activity"/>
    <property type="evidence" value="ECO:0007669"/>
    <property type="project" value="TreeGrafter"/>
</dbReference>
<gene>
    <name evidence="14" type="ORF">BH720_14590</name>
</gene>
<proteinExistence type="inferred from homology"/>
<evidence type="ECO:0000256" key="3">
    <source>
        <dbReference type="ARBA" id="ARBA00022722"/>
    </source>
</evidence>
<dbReference type="AlphaFoldDB" id="A0A1E5QIJ9"/>
<evidence type="ECO:0000256" key="5">
    <source>
        <dbReference type="ARBA" id="ARBA00022741"/>
    </source>
</evidence>
<dbReference type="NCBIfam" id="TIGR01587">
    <property type="entry name" value="cas3_core"/>
    <property type="match status" value="1"/>
</dbReference>
<evidence type="ECO:0000256" key="7">
    <source>
        <dbReference type="ARBA" id="ARBA00022806"/>
    </source>
</evidence>
<evidence type="ECO:0000259" key="12">
    <source>
        <dbReference type="PROSITE" id="PS51194"/>
    </source>
</evidence>
<dbReference type="Pfam" id="PF00270">
    <property type="entry name" value="DEAD"/>
    <property type="match status" value="1"/>
</dbReference>
<dbReference type="Gene3D" id="3.40.50.300">
    <property type="entry name" value="P-loop containing nucleotide triphosphate hydrolases"/>
    <property type="match status" value="2"/>
</dbReference>
<dbReference type="InterPro" id="IPR011545">
    <property type="entry name" value="DEAD/DEAH_box_helicase_dom"/>
</dbReference>
<keyword evidence="6" id="KW-0378">Hydrolase</keyword>
<evidence type="ECO:0008006" key="15">
    <source>
        <dbReference type="Google" id="ProtNLM"/>
    </source>
</evidence>
<dbReference type="InterPro" id="IPR006483">
    <property type="entry name" value="CRISPR-assoc_Cas3_HD"/>
</dbReference>
<dbReference type="OrthoDB" id="9810236at2"/>
<keyword evidence="8" id="KW-0067">ATP-binding</keyword>
<evidence type="ECO:0000256" key="4">
    <source>
        <dbReference type="ARBA" id="ARBA00022723"/>
    </source>
</evidence>
<feature type="domain" description="HD Cas3-type" evidence="13">
    <location>
        <begin position="564"/>
        <end position="786"/>
    </location>
</feature>
<dbReference type="SUPFAM" id="SSF52540">
    <property type="entry name" value="P-loop containing nucleoside triphosphate hydrolases"/>
    <property type="match status" value="1"/>
</dbReference>
<dbReference type="SMART" id="SM00490">
    <property type="entry name" value="HELICc"/>
    <property type="match status" value="1"/>
</dbReference>
<dbReference type="InterPro" id="IPR006474">
    <property type="entry name" value="Helicase_Cas3_CRISPR-ass_core"/>
</dbReference>
<dbReference type="GO" id="GO:0003676">
    <property type="term" value="F:nucleic acid binding"/>
    <property type="evidence" value="ECO:0007669"/>
    <property type="project" value="InterPro"/>
</dbReference>
<dbReference type="PANTHER" id="PTHR47959">
    <property type="entry name" value="ATP-DEPENDENT RNA HELICASE RHLE-RELATED"/>
    <property type="match status" value="1"/>
</dbReference>
<dbReference type="PROSITE" id="PS51192">
    <property type="entry name" value="HELICASE_ATP_BIND_1"/>
    <property type="match status" value="1"/>
</dbReference>
<dbReference type="GO" id="GO:0004518">
    <property type="term" value="F:nuclease activity"/>
    <property type="evidence" value="ECO:0007669"/>
    <property type="project" value="UniProtKB-KW"/>
</dbReference>
<comment type="similarity">
    <text evidence="10">Belongs to the DEAD box helicase family.</text>
</comment>
<dbReference type="NCBIfam" id="TIGR01596">
    <property type="entry name" value="cas3_HD"/>
    <property type="match status" value="1"/>
</dbReference>
<feature type="domain" description="Helicase ATP-binding" evidence="11">
    <location>
        <begin position="22"/>
        <end position="208"/>
    </location>
</feature>
<comment type="similarity">
    <text evidence="2">In the central section; belongs to the CRISPR-associated helicase Cas3 family.</text>
</comment>
<dbReference type="InterPro" id="IPR038257">
    <property type="entry name" value="CRISPR-assoc_Cas3_HD_sf"/>
</dbReference>
<evidence type="ECO:0000256" key="9">
    <source>
        <dbReference type="ARBA" id="ARBA00023118"/>
    </source>
</evidence>
<dbReference type="InterPro" id="IPR054712">
    <property type="entry name" value="Cas3-like_dom"/>
</dbReference>
<comment type="caution">
    <text evidence="14">The sequence shown here is derived from an EMBL/GenBank/DDBJ whole genome shotgun (WGS) entry which is preliminary data.</text>
</comment>
<dbReference type="SMART" id="SM00487">
    <property type="entry name" value="DEXDc"/>
    <property type="match status" value="1"/>
</dbReference>
<evidence type="ECO:0000256" key="2">
    <source>
        <dbReference type="ARBA" id="ARBA00009046"/>
    </source>
</evidence>
<dbReference type="Pfam" id="PF22590">
    <property type="entry name" value="Cas3-like_C_2"/>
    <property type="match status" value="1"/>
</dbReference>
<dbReference type="InterPro" id="IPR001650">
    <property type="entry name" value="Helicase_C-like"/>
</dbReference>
<keyword evidence="4" id="KW-0479">Metal-binding</keyword>
<keyword evidence="7" id="KW-0347">Helicase</keyword>
<organism evidence="14">
    <name type="scientific">Desertifilum tharense IPPAS B-1220</name>
    <dbReference type="NCBI Taxonomy" id="1781255"/>
    <lineage>
        <taxon>Bacteria</taxon>
        <taxon>Bacillati</taxon>
        <taxon>Cyanobacteriota</taxon>
        <taxon>Cyanophyceae</taxon>
        <taxon>Desertifilales</taxon>
        <taxon>Desertifilaceae</taxon>
        <taxon>Desertifilum</taxon>
    </lineage>
</organism>
<dbReference type="GO" id="GO:0051607">
    <property type="term" value="P:defense response to virus"/>
    <property type="evidence" value="ECO:0007669"/>
    <property type="project" value="UniProtKB-KW"/>
</dbReference>
<dbReference type="InterPro" id="IPR027417">
    <property type="entry name" value="P-loop_NTPase"/>
</dbReference>
<dbReference type="InterPro" id="IPR014001">
    <property type="entry name" value="Helicase_ATP-bd"/>
</dbReference>
<evidence type="ECO:0000259" key="11">
    <source>
        <dbReference type="PROSITE" id="PS51192"/>
    </source>
</evidence>
<evidence type="ECO:0000259" key="13">
    <source>
        <dbReference type="PROSITE" id="PS51643"/>
    </source>
</evidence>
<dbReference type="GO" id="GO:0046872">
    <property type="term" value="F:metal ion binding"/>
    <property type="evidence" value="ECO:0007669"/>
    <property type="project" value="UniProtKB-KW"/>
</dbReference>
<dbReference type="RefSeq" id="WP_069967946.1">
    <property type="nucleotide sequence ID" value="NZ_CM124774.1"/>
</dbReference>
<dbReference type="SUPFAM" id="SSF109604">
    <property type="entry name" value="HD-domain/PDEase-like"/>
    <property type="match status" value="1"/>
</dbReference>
<evidence type="ECO:0000256" key="1">
    <source>
        <dbReference type="ARBA" id="ARBA00006847"/>
    </source>
</evidence>
<dbReference type="GO" id="GO:0016787">
    <property type="term" value="F:hydrolase activity"/>
    <property type="evidence" value="ECO:0007669"/>
    <property type="project" value="UniProtKB-KW"/>
</dbReference>
<dbReference type="PROSITE" id="PS51194">
    <property type="entry name" value="HELICASE_CTER"/>
    <property type="match status" value="1"/>
</dbReference>
<dbReference type="EMBL" id="MJGC01000066">
    <property type="protein sequence ID" value="OEJ74448.1"/>
    <property type="molecule type" value="Genomic_DNA"/>
</dbReference>
<evidence type="ECO:0000256" key="6">
    <source>
        <dbReference type="ARBA" id="ARBA00022801"/>
    </source>
</evidence>
<comment type="similarity">
    <text evidence="1">In the N-terminal section; belongs to the CRISPR-associated nuclease Cas3-HD family.</text>
</comment>
<evidence type="ECO:0000256" key="10">
    <source>
        <dbReference type="ARBA" id="ARBA00038437"/>
    </source>
</evidence>
<evidence type="ECO:0000256" key="8">
    <source>
        <dbReference type="ARBA" id="ARBA00022840"/>
    </source>
</evidence>
<reference evidence="14" key="1">
    <citation type="submission" date="2016-09" db="EMBL/GenBank/DDBJ databases">
        <title>Draft genome of thermotolerant cyanobacterium Desertifilum sp. strain IPPAS B-1220.</title>
        <authorList>
            <person name="Sinetova M.A."/>
            <person name="Bolakhan K."/>
            <person name="Zayadan B.K."/>
            <person name="Mironov K.S."/>
            <person name="Ustinova V."/>
            <person name="Kupriyanova E.V."/>
            <person name="Sidorov R.A."/>
            <person name="Skrypnik A.N."/>
            <person name="Gogoleva N.E."/>
            <person name="Gogolev Y.V."/>
            <person name="Los D.A."/>
        </authorList>
    </citation>
    <scope>NUCLEOTIDE SEQUENCE [LARGE SCALE GENOMIC DNA]</scope>
    <source>
        <strain evidence="14">IPPAS B-1220</strain>
    </source>
</reference>
<dbReference type="GO" id="GO:0005829">
    <property type="term" value="C:cytosol"/>
    <property type="evidence" value="ECO:0007669"/>
    <property type="project" value="TreeGrafter"/>
</dbReference>
<feature type="domain" description="Helicase C-terminal" evidence="12">
    <location>
        <begin position="247"/>
        <end position="395"/>
    </location>
</feature>
<dbReference type="GO" id="GO:0005524">
    <property type="term" value="F:ATP binding"/>
    <property type="evidence" value="ECO:0007669"/>
    <property type="project" value="UniProtKB-KW"/>
</dbReference>
<keyword evidence="3" id="KW-0540">Nuclease</keyword>
<keyword evidence="9" id="KW-0051">Antiviral defense</keyword>
<name>A0A1E5QIJ9_9CYAN</name>
<accession>A0A1E5QIJ9</accession>
<protein>
    <recommendedName>
        <fullName evidence="15">CRISPR-associated helicase Cas3</fullName>
    </recommendedName>
</protein>
<sequence>MSEFSDWFESVTGKPPFPYQERFALSADLPLFLSVMTGAGKTATAILGWFWRRRNFPEQTPRRLVYCLPMRSLVEQTYQNAQAWLKDEDVDIHLLMGGAVSNNWEEYPDRNCIIIGTQDQLLSRALNRGYSMSRYKWPVHFALLNNDCLWVMDEVQLMGAGLQTTAQLQGFREKFNTCGQARSLWMSATLNPEFLATVDYQPDFNQRLELADADLQHPTLKQRWEAKKPLFQAQVAYSRKDSNYGKTLAAQILQVHQPGSLTLVICNQVNRAQTVYAALKKQAPDEPVLLIHSRFRPSERQALNERLSAEHLTGIVVATQTVEAGVDLSARVLFTELAPWSSMVQRFGRCNRMGKDSQTAQVYWIDLQDIEKKDVSAPYDPQALQAAKEILRSLTDVGPCTLSSLENTPVQPPEGLIPRQRDLLQLFDTTTDLAGHDLDVSSFIRDTPETDIAIAWRTWDDDEPPSEWGSLQQDELCRVSLVRAKELLDKVKNQHSAWVWDRVKATWQRVSYLYPGMSLLLHTQAGGYETELGFTGNPKQVPTSVYSVRAFELLDNDSRDDLSYIGEFVTLRQHSQDVAEEIEKLCQDLGEIATEADFPRDLIIKAARWHDAGKAHPEFQRKLTYNRPERVGSEFWAKSDHNYQKPEDRSQMSSDRRGFRHELVSALLAIALSEEFLLAYLVACHHGKVRMTIQPRPYETPPPDKSIELYALGVHEGDWVPDPVAEIDLGNGLKIPQQVLSLQCMRLGKQAEGELSWGASAIALLEKYGPFRLAYLETLIRVADWRGSQRHQS</sequence>
<dbReference type="Pfam" id="PF18019">
    <property type="entry name" value="Cas3_HD"/>
    <property type="match status" value="1"/>
</dbReference>
<dbReference type="STRING" id="1781255.BH720_14590"/>
<dbReference type="Gene3D" id="1.10.3210.30">
    <property type="match status" value="1"/>
</dbReference>